<keyword evidence="2" id="KW-1185">Reference proteome</keyword>
<sequence length="70" mass="8156">MDVHPICRLSARVTFYLYSKYSNNLKAQNIHDSFPLIIIRIQNSIPIELVNVISYNPRMLTTSLRIPHSQ</sequence>
<protein>
    <submittedName>
        <fullName evidence="1">Uncharacterized protein</fullName>
    </submittedName>
</protein>
<accession>A0A5N6JV65</accession>
<dbReference type="Proteomes" id="UP000326757">
    <property type="component" value="Unassembled WGS sequence"/>
</dbReference>
<comment type="caution">
    <text evidence="1">The sequence shown here is derived from an EMBL/GenBank/DDBJ whole genome shotgun (WGS) entry which is preliminary data.</text>
</comment>
<proteinExistence type="predicted"/>
<organism evidence="1 2">
    <name type="scientific">Monilinia laxa</name>
    <name type="common">Brown rot fungus</name>
    <name type="synonym">Sclerotinia laxa</name>
    <dbReference type="NCBI Taxonomy" id="61186"/>
    <lineage>
        <taxon>Eukaryota</taxon>
        <taxon>Fungi</taxon>
        <taxon>Dikarya</taxon>
        <taxon>Ascomycota</taxon>
        <taxon>Pezizomycotina</taxon>
        <taxon>Leotiomycetes</taxon>
        <taxon>Helotiales</taxon>
        <taxon>Sclerotiniaceae</taxon>
        <taxon>Monilinia</taxon>
    </lineage>
</organism>
<name>A0A5N6JV65_MONLA</name>
<gene>
    <name evidence="1" type="ORF">EYC80_008282</name>
</gene>
<dbReference type="AlphaFoldDB" id="A0A5N6JV65"/>
<evidence type="ECO:0000313" key="2">
    <source>
        <dbReference type="Proteomes" id="UP000326757"/>
    </source>
</evidence>
<reference evidence="1 2" key="1">
    <citation type="submission" date="2019-06" db="EMBL/GenBank/DDBJ databases">
        <title>Genome Sequence of the Brown Rot Fungal Pathogen Monilinia laxa.</title>
        <authorList>
            <person name="De Miccolis Angelini R.M."/>
            <person name="Landi L."/>
            <person name="Abate D."/>
            <person name="Pollastro S."/>
            <person name="Romanazzi G."/>
            <person name="Faretra F."/>
        </authorList>
    </citation>
    <scope>NUCLEOTIDE SEQUENCE [LARGE SCALE GENOMIC DNA]</scope>
    <source>
        <strain evidence="1 2">Mlax316</strain>
    </source>
</reference>
<dbReference type="EMBL" id="VIGI01000013">
    <property type="protein sequence ID" value="KAB8292577.1"/>
    <property type="molecule type" value="Genomic_DNA"/>
</dbReference>
<evidence type="ECO:0000313" key="1">
    <source>
        <dbReference type="EMBL" id="KAB8292577.1"/>
    </source>
</evidence>